<dbReference type="Gene3D" id="3.40.50.2300">
    <property type="match status" value="1"/>
</dbReference>
<dbReference type="Pfam" id="PF00072">
    <property type="entry name" value="Response_reg"/>
    <property type="match status" value="1"/>
</dbReference>
<organism evidence="6 7">
    <name type="scientific">Rhodoferax lithotrophicus</name>
    <dbReference type="NCBI Taxonomy" id="2798804"/>
    <lineage>
        <taxon>Bacteria</taxon>
        <taxon>Pseudomonadati</taxon>
        <taxon>Pseudomonadota</taxon>
        <taxon>Betaproteobacteria</taxon>
        <taxon>Burkholderiales</taxon>
        <taxon>Comamonadaceae</taxon>
        <taxon>Rhodoferax</taxon>
    </lineage>
</organism>
<dbReference type="Gene3D" id="1.10.10.10">
    <property type="entry name" value="Winged helix-like DNA-binding domain superfamily/Winged helix DNA-binding domain"/>
    <property type="match status" value="1"/>
</dbReference>
<dbReference type="SMART" id="SM00421">
    <property type="entry name" value="HTH_LUXR"/>
    <property type="match status" value="1"/>
</dbReference>
<dbReference type="SMART" id="SM00448">
    <property type="entry name" value="REC"/>
    <property type="match status" value="1"/>
</dbReference>
<feature type="domain" description="HTH luxR-type" evidence="4">
    <location>
        <begin position="145"/>
        <end position="210"/>
    </location>
</feature>
<gene>
    <name evidence="6" type="ORF">MIZ03_1792</name>
</gene>
<keyword evidence="7" id="KW-1185">Reference proteome</keyword>
<dbReference type="Proteomes" id="UP000824366">
    <property type="component" value="Chromosome"/>
</dbReference>
<dbReference type="InterPro" id="IPR051015">
    <property type="entry name" value="EvgA-like"/>
</dbReference>
<name>A0ABM7MKU5_9BURK</name>
<dbReference type="InterPro" id="IPR000792">
    <property type="entry name" value="Tscrpt_reg_LuxR_C"/>
</dbReference>
<reference evidence="6 7" key="1">
    <citation type="journal article" date="2021" name="Microbiol. Spectr.">
        <title>A Single Bacterium Capable of Oxidation and Reduction of Iron at Circumneutral pH.</title>
        <authorList>
            <person name="Kato S."/>
            <person name="Ohkuma M."/>
        </authorList>
    </citation>
    <scope>NUCLEOTIDE SEQUENCE [LARGE SCALE GENOMIC DNA]</scope>
    <source>
        <strain evidence="6 7">MIZ03</strain>
    </source>
</reference>
<evidence type="ECO:0000256" key="1">
    <source>
        <dbReference type="ARBA" id="ARBA00022553"/>
    </source>
</evidence>
<dbReference type="InterPro" id="IPR016032">
    <property type="entry name" value="Sig_transdc_resp-reg_C-effctor"/>
</dbReference>
<dbReference type="Pfam" id="PF00196">
    <property type="entry name" value="GerE"/>
    <property type="match status" value="1"/>
</dbReference>
<evidence type="ECO:0000256" key="2">
    <source>
        <dbReference type="ARBA" id="ARBA00023125"/>
    </source>
</evidence>
<dbReference type="PANTHER" id="PTHR45566">
    <property type="entry name" value="HTH-TYPE TRANSCRIPTIONAL REGULATOR YHJB-RELATED"/>
    <property type="match status" value="1"/>
</dbReference>
<dbReference type="PROSITE" id="PS50043">
    <property type="entry name" value="HTH_LUXR_2"/>
    <property type="match status" value="1"/>
</dbReference>
<dbReference type="CDD" id="cd06170">
    <property type="entry name" value="LuxR_C_like"/>
    <property type="match status" value="1"/>
</dbReference>
<keyword evidence="2" id="KW-0238">DNA-binding</keyword>
<feature type="domain" description="Response regulatory" evidence="5">
    <location>
        <begin position="2"/>
        <end position="121"/>
    </location>
</feature>
<dbReference type="SUPFAM" id="SSF46894">
    <property type="entry name" value="C-terminal effector domain of the bipartite response regulators"/>
    <property type="match status" value="1"/>
</dbReference>
<keyword evidence="1 3" id="KW-0597">Phosphoprotein</keyword>
<dbReference type="PRINTS" id="PR00038">
    <property type="entry name" value="HTHLUXR"/>
</dbReference>
<sequence length="218" mass="24024">MKILVVDDHALVREGLCQVLKGLEPDEPTDVLQAPNCAQAFALAQVHPDLDLVLLDYHLPDMNGLAALAVFGKKHPELPIVILSGSANPSIMQQALAQGAAGFITKSGRSDELLHALRLVLKGEIYEPDSFSAFHDSDPNSERVKNRQAPVFSPRQLEVLQLLLDGYTNREIAVRLFVGEETIKTHITNIMRAFKAKTRTQAATEAARWGYRKSSSMD</sequence>
<evidence type="ECO:0000259" key="5">
    <source>
        <dbReference type="PROSITE" id="PS50110"/>
    </source>
</evidence>
<dbReference type="PROSITE" id="PS50110">
    <property type="entry name" value="RESPONSE_REGULATORY"/>
    <property type="match status" value="1"/>
</dbReference>
<proteinExistence type="predicted"/>
<feature type="modified residue" description="4-aspartylphosphate" evidence="3">
    <location>
        <position position="56"/>
    </location>
</feature>
<evidence type="ECO:0000313" key="7">
    <source>
        <dbReference type="Proteomes" id="UP000824366"/>
    </source>
</evidence>
<dbReference type="RefSeq" id="WP_223911101.1">
    <property type="nucleotide sequence ID" value="NZ_AP024238.1"/>
</dbReference>
<dbReference type="InterPro" id="IPR036388">
    <property type="entry name" value="WH-like_DNA-bd_sf"/>
</dbReference>
<dbReference type="SUPFAM" id="SSF52172">
    <property type="entry name" value="CheY-like"/>
    <property type="match status" value="1"/>
</dbReference>
<dbReference type="PANTHER" id="PTHR45566:SF1">
    <property type="entry name" value="HTH-TYPE TRANSCRIPTIONAL REGULATOR YHJB-RELATED"/>
    <property type="match status" value="1"/>
</dbReference>
<dbReference type="InterPro" id="IPR011006">
    <property type="entry name" value="CheY-like_superfamily"/>
</dbReference>
<evidence type="ECO:0000256" key="3">
    <source>
        <dbReference type="PROSITE-ProRule" id="PRU00169"/>
    </source>
</evidence>
<dbReference type="InterPro" id="IPR001789">
    <property type="entry name" value="Sig_transdc_resp-reg_receiver"/>
</dbReference>
<dbReference type="EMBL" id="AP024238">
    <property type="protein sequence ID" value="BCO26906.1"/>
    <property type="molecule type" value="Genomic_DNA"/>
</dbReference>
<evidence type="ECO:0000259" key="4">
    <source>
        <dbReference type="PROSITE" id="PS50043"/>
    </source>
</evidence>
<protein>
    <submittedName>
        <fullName evidence="6">Transcriptional regulatory protein DegU</fullName>
    </submittedName>
</protein>
<evidence type="ECO:0000313" key="6">
    <source>
        <dbReference type="EMBL" id="BCO26906.1"/>
    </source>
</evidence>
<dbReference type="CDD" id="cd17535">
    <property type="entry name" value="REC_NarL-like"/>
    <property type="match status" value="1"/>
</dbReference>
<accession>A0ABM7MKU5</accession>
<dbReference type="InterPro" id="IPR058245">
    <property type="entry name" value="NreC/VraR/RcsB-like_REC"/>
</dbReference>